<accession>A0A8T8WLE5</accession>
<protein>
    <submittedName>
        <fullName evidence="1">Uncharacterized protein</fullName>
    </submittedName>
</protein>
<dbReference type="EMBL" id="KZ824867">
    <property type="protein sequence ID" value="RAH76472.1"/>
    <property type="molecule type" value="Genomic_DNA"/>
</dbReference>
<dbReference type="Proteomes" id="UP000249497">
    <property type="component" value="Unassembled WGS sequence"/>
</dbReference>
<gene>
    <name evidence="1" type="ORF">BO86DRAFT_250198</name>
</gene>
<dbReference type="RefSeq" id="XP_025522366.1">
    <property type="nucleotide sequence ID" value="XM_025667174.1"/>
</dbReference>
<sequence length="100" mass="11786">MCSPETLEKFHKFLNTEEATQICSQFHTDIWQSGCQVMWYEEYKPGYWKRVPIQDYPLGLHVSSKFSSEGESINNLVMIAVEVQKLPRVRSGDRLSYQFY</sequence>
<organism evidence="1 2">
    <name type="scientific">Aspergillus japonicus CBS 114.51</name>
    <dbReference type="NCBI Taxonomy" id="1448312"/>
    <lineage>
        <taxon>Eukaryota</taxon>
        <taxon>Fungi</taxon>
        <taxon>Dikarya</taxon>
        <taxon>Ascomycota</taxon>
        <taxon>Pezizomycotina</taxon>
        <taxon>Eurotiomycetes</taxon>
        <taxon>Eurotiomycetidae</taxon>
        <taxon>Eurotiales</taxon>
        <taxon>Aspergillaceae</taxon>
        <taxon>Aspergillus</taxon>
        <taxon>Aspergillus subgen. Circumdati</taxon>
    </lineage>
</organism>
<proteinExistence type="predicted"/>
<name>A0A8T8WLE5_ASPJA</name>
<reference evidence="1 2" key="1">
    <citation type="submission" date="2018-02" db="EMBL/GenBank/DDBJ databases">
        <title>The genomes of Aspergillus section Nigri reveals drivers in fungal speciation.</title>
        <authorList>
            <consortium name="DOE Joint Genome Institute"/>
            <person name="Vesth T.C."/>
            <person name="Nybo J."/>
            <person name="Theobald S."/>
            <person name="Brandl J."/>
            <person name="Frisvad J.C."/>
            <person name="Nielsen K.F."/>
            <person name="Lyhne E.K."/>
            <person name="Kogle M.E."/>
            <person name="Kuo A."/>
            <person name="Riley R."/>
            <person name="Clum A."/>
            <person name="Nolan M."/>
            <person name="Lipzen A."/>
            <person name="Salamov A."/>
            <person name="Henrissat B."/>
            <person name="Wiebenga A."/>
            <person name="De vries R.P."/>
            <person name="Grigoriev I.V."/>
            <person name="Mortensen U.H."/>
            <person name="Andersen M.R."/>
            <person name="Baker S.E."/>
        </authorList>
    </citation>
    <scope>NUCLEOTIDE SEQUENCE [LARGE SCALE GENOMIC DNA]</scope>
    <source>
        <strain evidence="1 2">CBS 114.51</strain>
    </source>
</reference>
<dbReference type="AlphaFoldDB" id="A0A8T8WLE5"/>
<evidence type="ECO:0000313" key="1">
    <source>
        <dbReference type="EMBL" id="RAH76472.1"/>
    </source>
</evidence>
<evidence type="ECO:0000313" key="2">
    <source>
        <dbReference type="Proteomes" id="UP000249497"/>
    </source>
</evidence>
<keyword evidence="2" id="KW-1185">Reference proteome</keyword>
<dbReference type="GeneID" id="37170866"/>